<keyword evidence="2" id="KW-0503">Monooxygenase</keyword>
<evidence type="ECO:0000256" key="1">
    <source>
        <dbReference type="ARBA" id="ARBA00023002"/>
    </source>
</evidence>
<dbReference type="Gene3D" id="3.30.9.30">
    <property type="match status" value="1"/>
</dbReference>
<gene>
    <name evidence="4" type="ORF">EV675_2527</name>
</gene>
<feature type="domain" description="FAD-binding" evidence="3">
    <location>
        <begin position="295"/>
        <end position="358"/>
    </location>
</feature>
<dbReference type="GO" id="GO:0071949">
    <property type="term" value="F:FAD binding"/>
    <property type="evidence" value="ECO:0007669"/>
    <property type="project" value="InterPro"/>
</dbReference>
<dbReference type="EMBL" id="SGXC01000001">
    <property type="protein sequence ID" value="RZS86485.1"/>
    <property type="molecule type" value="Genomic_DNA"/>
</dbReference>
<dbReference type="SUPFAM" id="SSF51905">
    <property type="entry name" value="FAD/NAD(P)-binding domain"/>
    <property type="match status" value="1"/>
</dbReference>
<keyword evidence="1" id="KW-0560">Oxidoreductase</keyword>
<organism evidence="4 5">
    <name type="scientific">Pigmentiphaga kullae</name>
    <dbReference type="NCBI Taxonomy" id="151784"/>
    <lineage>
        <taxon>Bacteria</taxon>
        <taxon>Pseudomonadati</taxon>
        <taxon>Pseudomonadota</taxon>
        <taxon>Betaproteobacteria</taxon>
        <taxon>Burkholderiales</taxon>
        <taxon>Alcaligenaceae</taxon>
        <taxon>Pigmentiphaga</taxon>
    </lineage>
</organism>
<feature type="domain" description="FAD-binding" evidence="3">
    <location>
        <begin position="6"/>
        <end position="176"/>
    </location>
</feature>
<evidence type="ECO:0000259" key="3">
    <source>
        <dbReference type="Pfam" id="PF01494"/>
    </source>
</evidence>
<dbReference type="GO" id="GO:0004497">
    <property type="term" value="F:monooxygenase activity"/>
    <property type="evidence" value="ECO:0007669"/>
    <property type="project" value="UniProtKB-KW"/>
</dbReference>
<dbReference type="Proteomes" id="UP000292445">
    <property type="component" value="Unassembled WGS sequence"/>
</dbReference>
<dbReference type="AlphaFoldDB" id="A0A4Q7NMR2"/>
<name>A0A4Q7NMR2_9BURK</name>
<proteinExistence type="predicted"/>
<protein>
    <submittedName>
        <fullName evidence="4">2-polyprenyl-6-methoxyphenol hydroxylase-like FAD-dependent oxidoreductase</fullName>
    </submittedName>
</protein>
<dbReference type="SUPFAM" id="SSF54373">
    <property type="entry name" value="FAD-linked reductases, C-terminal domain"/>
    <property type="match status" value="1"/>
</dbReference>
<dbReference type="PRINTS" id="PR00420">
    <property type="entry name" value="RNGMNOXGNASE"/>
</dbReference>
<comment type="caution">
    <text evidence="4">The sequence shown here is derived from an EMBL/GenBank/DDBJ whole genome shotgun (WGS) entry which is preliminary data.</text>
</comment>
<sequence>MSSKEDVVIIGAGIGGLTLALSLHQAGIACRIYEAAPELRPLGVGINVLPHAARELSELGLLPELDKVGVRTRESIFFNEHGQFVFREAAGLAAGFDWPQYSIHRGDLQTVLFDAVKQRLGPDAVVCGHRCTGATQDADSITAHFVSPEGERLPDVQARLLIACDGVHSALRKQLYPQEGAPRYSGVNMWRGTAVWKPFLSEASMVRAGWLDVGKMVIYPIRNDVDGKGGQLINWVAEITDPNPAIRDWSRPGRLEDFLPAFENWHFDWLDVPALIRSSDSILEYPMVDQDPLPTWTQGRLTLLGDAAHPMVPRGSNGAGQAIIDARYLAGQLKQRGLTMDALQDYDKARVAATTQVVLTNRTNPPDAILREVFERTGGKRFEQLEPIVSQAELQAISDNYKKVAGYSPAALKARPSFL</sequence>
<keyword evidence="5" id="KW-1185">Reference proteome</keyword>
<evidence type="ECO:0000313" key="4">
    <source>
        <dbReference type="EMBL" id="RZS86485.1"/>
    </source>
</evidence>
<reference evidence="4 5" key="1">
    <citation type="submission" date="2019-02" db="EMBL/GenBank/DDBJ databases">
        <title>Genomic Encyclopedia of Type Strains, Phase IV (KMG-IV): sequencing the most valuable type-strain genomes for metagenomic binning, comparative biology and taxonomic classification.</title>
        <authorList>
            <person name="Goeker M."/>
        </authorList>
    </citation>
    <scope>NUCLEOTIDE SEQUENCE [LARGE SCALE GENOMIC DNA]</scope>
    <source>
        <strain evidence="4 5">K24</strain>
    </source>
</reference>
<evidence type="ECO:0000313" key="5">
    <source>
        <dbReference type="Proteomes" id="UP000292445"/>
    </source>
</evidence>
<dbReference type="PANTHER" id="PTHR13789">
    <property type="entry name" value="MONOOXYGENASE"/>
    <property type="match status" value="1"/>
</dbReference>
<dbReference type="PROSITE" id="PS51257">
    <property type="entry name" value="PROKAR_LIPOPROTEIN"/>
    <property type="match status" value="1"/>
</dbReference>
<dbReference type="Pfam" id="PF01494">
    <property type="entry name" value="FAD_binding_3"/>
    <property type="match status" value="2"/>
</dbReference>
<dbReference type="OrthoDB" id="9147239at2"/>
<dbReference type="Gene3D" id="3.50.50.60">
    <property type="entry name" value="FAD/NAD(P)-binding domain"/>
    <property type="match status" value="1"/>
</dbReference>
<dbReference type="PANTHER" id="PTHR13789:SF268">
    <property type="entry name" value="5-METHYLPHENAZINE-1-CARBOXYLATE 1-MONOOXYGENASE"/>
    <property type="match status" value="1"/>
</dbReference>
<dbReference type="RefSeq" id="WP_130357574.1">
    <property type="nucleotide sequence ID" value="NZ_SGXC01000001.1"/>
</dbReference>
<accession>A0A4Q7NMR2</accession>
<evidence type="ECO:0000256" key="2">
    <source>
        <dbReference type="ARBA" id="ARBA00023033"/>
    </source>
</evidence>
<dbReference type="InterPro" id="IPR002938">
    <property type="entry name" value="FAD-bd"/>
</dbReference>
<dbReference type="InterPro" id="IPR050493">
    <property type="entry name" value="FAD-dep_Monooxygenase_BioMet"/>
</dbReference>
<dbReference type="NCBIfam" id="NF005720">
    <property type="entry name" value="PRK07538.1"/>
    <property type="match status" value="1"/>
</dbReference>
<dbReference type="InterPro" id="IPR036188">
    <property type="entry name" value="FAD/NAD-bd_sf"/>
</dbReference>